<comment type="caution">
    <text evidence="2">Lacks conserved residue(s) required for the propagation of feature annotation.</text>
</comment>
<dbReference type="InterPro" id="IPR002641">
    <property type="entry name" value="PNPLA_dom"/>
</dbReference>
<dbReference type="Gene3D" id="3.40.1090.10">
    <property type="entry name" value="Cytosolic phospholipase A2 catalytic domain"/>
    <property type="match status" value="1"/>
</dbReference>
<protein>
    <submittedName>
        <fullName evidence="5">Alpha/beta hydrolase</fullName>
    </submittedName>
</protein>
<evidence type="ECO:0000256" key="2">
    <source>
        <dbReference type="PROSITE-ProRule" id="PRU01161"/>
    </source>
</evidence>
<dbReference type="EMBL" id="AP023361">
    <property type="protein sequence ID" value="BCJ90988.1"/>
    <property type="molecule type" value="Genomic_DNA"/>
</dbReference>
<dbReference type="PROSITE" id="PS51257">
    <property type="entry name" value="PROKAR_LIPOPROTEIN"/>
    <property type="match status" value="1"/>
</dbReference>
<keyword evidence="1 2" id="KW-0443">Lipid metabolism</keyword>
<sequence length="393" mass="42322">MVRRGIGPHILVACVVAALPALGGCASGPVREAFSKDAAVAATFPGYENIRYWGDEAPPNMEERAKTIRAAWDANGSKTRSLSILAISGGAEDGAYGAGLLNGWSEKGDRPQFDMVTGISTGALAAPFAFMGPAYDRQLMEVYTKTDASQVFKKRVVAGLLGGESLADTGPLLKTIQRYANADLLAAIGEEHRKGRRLLIGTTNIDLGRPVIWDIGAIANSGLPNRVELFQKILLASAAIPGMFPPVKFETVADGRKVTELHVDGGVVNQVFAYPPELGLSRFIHGRKVNLYVIRNSKEKPDFQITKASALALGSRSTSVLIRTQGVGDLYRIYATSKRDGLNFQLVLIPAEFSHKLEQPFDTAYMGALYRFGLDRGRTGIPWQSTPPGMGRS</sequence>
<evidence type="ECO:0000256" key="1">
    <source>
        <dbReference type="ARBA" id="ARBA00023098"/>
    </source>
</evidence>
<dbReference type="Pfam" id="PF01734">
    <property type="entry name" value="Patatin"/>
    <property type="match status" value="1"/>
</dbReference>
<dbReference type="RefSeq" id="WP_222874672.1">
    <property type="nucleotide sequence ID" value="NZ_AP023361.1"/>
</dbReference>
<feature type="chain" id="PRO_5027925059" evidence="3">
    <location>
        <begin position="24"/>
        <end position="393"/>
    </location>
</feature>
<feature type="short sequence motif" description="DGA/G" evidence="2">
    <location>
        <begin position="264"/>
        <end position="266"/>
    </location>
</feature>
<keyword evidence="2 5" id="KW-0378">Hydrolase</keyword>
<gene>
    <name evidence="5" type="ORF">IZ6_17230</name>
</gene>
<dbReference type="SUPFAM" id="SSF52151">
    <property type="entry name" value="FabD/lysophospholipase-like"/>
    <property type="match status" value="1"/>
</dbReference>
<organism evidence="5 6">
    <name type="scientific">Terrihabitans soli</name>
    <dbReference type="NCBI Taxonomy" id="708113"/>
    <lineage>
        <taxon>Bacteria</taxon>
        <taxon>Pseudomonadati</taxon>
        <taxon>Pseudomonadota</taxon>
        <taxon>Alphaproteobacteria</taxon>
        <taxon>Hyphomicrobiales</taxon>
        <taxon>Terrihabitans</taxon>
    </lineage>
</organism>
<keyword evidence="2" id="KW-0442">Lipid degradation</keyword>
<dbReference type="PROSITE" id="PS51635">
    <property type="entry name" value="PNPLA"/>
    <property type="match status" value="1"/>
</dbReference>
<dbReference type="KEGG" id="tso:IZ6_17230"/>
<keyword evidence="3" id="KW-0732">Signal</keyword>
<keyword evidence="6" id="KW-1185">Reference proteome</keyword>
<accession>A0A6S6QWT0</accession>
<evidence type="ECO:0000259" key="4">
    <source>
        <dbReference type="PROSITE" id="PS51635"/>
    </source>
</evidence>
<evidence type="ECO:0000313" key="5">
    <source>
        <dbReference type="EMBL" id="BCJ90988.1"/>
    </source>
</evidence>
<reference evidence="5 6" key="1">
    <citation type="submission" date="2020-08" db="EMBL/GenBank/DDBJ databases">
        <title>Genome sequence of Rhizobiales bacterium strain IZ6.</title>
        <authorList>
            <person name="Nakai R."/>
            <person name="Naganuma T."/>
        </authorList>
    </citation>
    <scope>NUCLEOTIDE SEQUENCE [LARGE SCALE GENOMIC DNA]</scope>
    <source>
        <strain evidence="5 6">IZ6</strain>
    </source>
</reference>
<feature type="signal peptide" evidence="3">
    <location>
        <begin position="1"/>
        <end position="23"/>
    </location>
</feature>
<dbReference type="GO" id="GO:0016042">
    <property type="term" value="P:lipid catabolic process"/>
    <property type="evidence" value="ECO:0007669"/>
    <property type="project" value="UniProtKB-UniRule"/>
</dbReference>
<dbReference type="InterPro" id="IPR016035">
    <property type="entry name" value="Acyl_Trfase/lysoPLipase"/>
</dbReference>
<feature type="active site" description="Nucleophile" evidence="2">
    <location>
        <position position="120"/>
    </location>
</feature>
<feature type="active site" description="Proton acceptor" evidence="2">
    <location>
        <position position="264"/>
    </location>
</feature>
<proteinExistence type="predicted"/>
<name>A0A6S6QWT0_9HYPH</name>
<dbReference type="GO" id="GO:0016787">
    <property type="term" value="F:hydrolase activity"/>
    <property type="evidence" value="ECO:0007669"/>
    <property type="project" value="UniProtKB-UniRule"/>
</dbReference>
<feature type="domain" description="PNPLA" evidence="4">
    <location>
        <begin position="85"/>
        <end position="277"/>
    </location>
</feature>
<dbReference type="Proteomes" id="UP000515317">
    <property type="component" value="Chromosome"/>
</dbReference>
<feature type="short sequence motif" description="GXSXG" evidence="2">
    <location>
        <begin position="118"/>
        <end position="122"/>
    </location>
</feature>
<evidence type="ECO:0000313" key="6">
    <source>
        <dbReference type="Proteomes" id="UP000515317"/>
    </source>
</evidence>
<evidence type="ECO:0000256" key="3">
    <source>
        <dbReference type="SAM" id="SignalP"/>
    </source>
</evidence>
<dbReference type="AlphaFoldDB" id="A0A6S6QWT0"/>